<evidence type="ECO:0000256" key="1">
    <source>
        <dbReference type="ARBA" id="ARBA00001974"/>
    </source>
</evidence>
<dbReference type="AlphaFoldDB" id="A0A316Z926"/>
<keyword evidence="3" id="KW-0274">FAD</keyword>
<keyword evidence="5" id="KW-0560">Oxidoreductase</keyword>
<organism evidence="7 8">
    <name type="scientific">Tilletiopsis washingtonensis</name>
    <dbReference type="NCBI Taxonomy" id="58919"/>
    <lineage>
        <taxon>Eukaryota</taxon>
        <taxon>Fungi</taxon>
        <taxon>Dikarya</taxon>
        <taxon>Basidiomycota</taxon>
        <taxon>Ustilaginomycotina</taxon>
        <taxon>Exobasidiomycetes</taxon>
        <taxon>Entylomatales</taxon>
        <taxon>Entylomatales incertae sedis</taxon>
        <taxon>Tilletiopsis</taxon>
    </lineage>
</organism>
<evidence type="ECO:0000256" key="4">
    <source>
        <dbReference type="ARBA" id="ARBA00022857"/>
    </source>
</evidence>
<dbReference type="GO" id="GO:0050660">
    <property type="term" value="F:flavin adenine dinucleotide binding"/>
    <property type="evidence" value="ECO:0007669"/>
    <property type="project" value="InterPro"/>
</dbReference>
<dbReference type="GO" id="GO:0050661">
    <property type="term" value="F:NADP binding"/>
    <property type="evidence" value="ECO:0007669"/>
    <property type="project" value="InterPro"/>
</dbReference>
<name>A0A316Z926_9BASI</name>
<dbReference type="EMBL" id="KZ819294">
    <property type="protein sequence ID" value="PWN97766.1"/>
    <property type="molecule type" value="Genomic_DNA"/>
</dbReference>
<dbReference type="Proteomes" id="UP000245946">
    <property type="component" value="Unassembled WGS sequence"/>
</dbReference>
<dbReference type="InterPro" id="IPR036188">
    <property type="entry name" value="FAD/NAD-bd_sf"/>
</dbReference>
<evidence type="ECO:0000256" key="6">
    <source>
        <dbReference type="ARBA" id="ARBA00023033"/>
    </source>
</evidence>
<dbReference type="InterPro" id="IPR051820">
    <property type="entry name" value="FAD-binding_MO"/>
</dbReference>
<dbReference type="Gene3D" id="3.50.50.60">
    <property type="entry name" value="FAD/NAD(P)-binding domain"/>
    <property type="match status" value="2"/>
</dbReference>
<evidence type="ECO:0000256" key="2">
    <source>
        <dbReference type="ARBA" id="ARBA00022630"/>
    </source>
</evidence>
<evidence type="ECO:0000256" key="3">
    <source>
        <dbReference type="ARBA" id="ARBA00022827"/>
    </source>
</evidence>
<dbReference type="PANTHER" id="PTHR43872">
    <property type="entry name" value="MONOOXYGENASE, PUTATIVE (AFU_ORTHOLOGUE AFUA_8G02570)-RELATED"/>
    <property type="match status" value="1"/>
</dbReference>
<dbReference type="GO" id="GO:0004499">
    <property type="term" value="F:N,N-dimethylaniline monooxygenase activity"/>
    <property type="evidence" value="ECO:0007669"/>
    <property type="project" value="InterPro"/>
</dbReference>
<accession>A0A316Z926</accession>
<evidence type="ECO:0000256" key="5">
    <source>
        <dbReference type="ARBA" id="ARBA00023002"/>
    </source>
</evidence>
<keyword evidence="2" id="KW-0285">Flavoprotein</keyword>
<dbReference type="OrthoDB" id="74360at2759"/>
<reference evidence="7 8" key="1">
    <citation type="journal article" date="2018" name="Mol. Biol. Evol.">
        <title>Broad Genomic Sampling Reveals a Smut Pathogenic Ancestry of the Fungal Clade Ustilaginomycotina.</title>
        <authorList>
            <person name="Kijpornyongpan T."/>
            <person name="Mondo S.J."/>
            <person name="Barry K."/>
            <person name="Sandor L."/>
            <person name="Lee J."/>
            <person name="Lipzen A."/>
            <person name="Pangilinan J."/>
            <person name="LaButti K."/>
            <person name="Hainaut M."/>
            <person name="Henrissat B."/>
            <person name="Grigoriev I.V."/>
            <person name="Spatafora J.W."/>
            <person name="Aime M.C."/>
        </authorList>
    </citation>
    <scope>NUCLEOTIDE SEQUENCE [LARGE SCALE GENOMIC DNA]</scope>
    <source>
        <strain evidence="7 8">MCA 4186</strain>
    </source>
</reference>
<keyword evidence="4" id="KW-0521">NADP</keyword>
<protein>
    <submittedName>
        <fullName evidence="7">FAD dependent oxidoreductase</fullName>
    </submittedName>
</protein>
<dbReference type="SUPFAM" id="SSF51905">
    <property type="entry name" value="FAD/NAD(P)-binding domain"/>
    <property type="match status" value="2"/>
</dbReference>
<dbReference type="InterPro" id="IPR020946">
    <property type="entry name" value="Flavin_mOase-like"/>
</dbReference>
<gene>
    <name evidence="7" type="ORF">FA09DRAFT_343513</name>
</gene>
<dbReference type="GeneID" id="37272149"/>
<evidence type="ECO:0000313" key="8">
    <source>
        <dbReference type="Proteomes" id="UP000245946"/>
    </source>
</evidence>
<sequence>MPTATTEQHDVLIIGAGLSGINAAYRVQTETKRDYTILEGRASMGGTWDLFRYPGIRSDSDMNTFSLPFRVWRDAKSLADGPAILDYIKTTAAEFGIDRHIRYNTKVKALSWDSSTSRWTVTVETNGQTQQLVARWVLSASGYYRYDAGYLPEFPGRASFKGPVVHPQAWPEDLDYKDKRVAVIGSGATAITLVPAMLERGAAHMTMIQRSPSYYMMLNREDTFSRVVRNTLPEGFAHTLLRFLYAARTLLFFFACQAFPKFFRGVLQGMAAKQLPKSIPVDPHFTPSYNPWDQRLCVAPGGDLFECLRSGKADMVTGHIEHFTDKGILMKDGQHVNADIIVTATGLQMELLSDITITVDGELVKLGERYAWQGQLLEGVPNLSIIIGYSNLSWTCGSDVCARMVCKLINEQDKTGKDVTVPEADRTQLQPKQIMSLSSGYFQRAKGRIPMAGNKAPWAPRENYFRDLFALYFGSTRDSLRSYASGTARPVSAAAKKTQ</sequence>
<comment type="cofactor">
    <cofactor evidence="1">
        <name>FAD</name>
        <dbReference type="ChEBI" id="CHEBI:57692"/>
    </cofactor>
</comment>
<keyword evidence="8" id="KW-1185">Reference proteome</keyword>
<keyword evidence="6" id="KW-0503">Monooxygenase</keyword>
<dbReference type="RefSeq" id="XP_025598045.1">
    <property type="nucleotide sequence ID" value="XM_025744605.1"/>
</dbReference>
<evidence type="ECO:0000313" key="7">
    <source>
        <dbReference type="EMBL" id="PWN97766.1"/>
    </source>
</evidence>
<dbReference type="FunFam" id="3.50.50.60:FF:000228">
    <property type="entry name" value="FAD-containing monooxygenase EthA"/>
    <property type="match status" value="1"/>
</dbReference>
<dbReference type="STRING" id="58919.A0A316Z926"/>
<dbReference type="Pfam" id="PF00743">
    <property type="entry name" value="FMO-like"/>
    <property type="match status" value="1"/>
</dbReference>
<dbReference type="PANTHER" id="PTHR43872:SF1">
    <property type="entry name" value="MONOOXYGENASE, PUTATIVE (AFU_ORTHOLOGUE AFUA_8G02570)-RELATED"/>
    <property type="match status" value="1"/>
</dbReference>
<proteinExistence type="predicted"/>